<keyword evidence="3" id="KW-1185">Reference proteome</keyword>
<dbReference type="STRING" id="78245.Xaut_4452"/>
<dbReference type="PhylomeDB" id="A7INS9"/>
<protein>
    <submittedName>
        <fullName evidence="2">Putative transcriptional regulator, AsnC family</fullName>
    </submittedName>
</protein>
<evidence type="ECO:0000313" key="2">
    <source>
        <dbReference type="EMBL" id="ABS69673.1"/>
    </source>
</evidence>
<accession>A7INS9</accession>
<dbReference type="eggNOG" id="COG1522">
    <property type="taxonomic scope" value="Bacteria"/>
</dbReference>
<name>A7INS9_XANP2</name>
<gene>
    <name evidence="2" type="ordered locus">Xaut_4452</name>
</gene>
<dbReference type="AlphaFoldDB" id="A7INS9"/>
<proteinExistence type="predicted"/>
<evidence type="ECO:0000313" key="3">
    <source>
        <dbReference type="Proteomes" id="UP000002417"/>
    </source>
</evidence>
<dbReference type="InterPro" id="IPR019887">
    <property type="entry name" value="Tscrpt_reg_AsnC/Lrp_C"/>
</dbReference>
<sequence length="86" mass="9609">MQPQRSSAVVPFFVQIKCQLGKSYEVADAIANAEIASEIYSTAGEFDLLIKFYVEEGTDIGHFVNQKVQTFPGIQDTRTIITFKAF</sequence>
<dbReference type="Pfam" id="PF01037">
    <property type="entry name" value="AsnC_trans_reg"/>
    <property type="match status" value="1"/>
</dbReference>
<dbReference type="SUPFAM" id="SSF54909">
    <property type="entry name" value="Dimeric alpha+beta barrel"/>
    <property type="match status" value="1"/>
</dbReference>
<dbReference type="HOGENOM" id="CLU_170329_0_0_5"/>
<feature type="domain" description="Transcription regulator AsnC/Lrp ligand binding" evidence="1">
    <location>
        <begin position="14"/>
        <end position="84"/>
    </location>
</feature>
<dbReference type="KEGG" id="xau:Xaut_4452"/>
<dbReference type="InterPro" id="IPR011008">
    <property type="entry name" value="Dimeric_a/b-barrel"/>
</dbReference>
<organism evidence="2 3">
    <name type="scientific">Xanthobacter autotrophicus (strain ATCC BAA-1158 / Py2)</name>
    <dbReference type="NCBI Taxonomy" id="78245"/>
    <lineage>
        <taxon>Bacteria</taxon>
        <taxon>Pseudomonadati</taxon>
        <taxon>Pseudomonadota</taxon>
        <taxon>Alphaproteobacteria</taxon>
        <taxon>Hyphomicrobiales</taxon>
        <taxon>Xanthobacteraceae</taxon>
        <taxon>Xanthobacter</taxon>
    </lineage>
</organism>
<dbReference type="Proteomes" id="UP000002417">
    <property type="component" value="Chromosome"/>
</dbReference>
<evidence type="ECO:0000259" key="1">
    <source>
        <dbReference type="Pfam" id="PF01037"/>
    </source>
</evidence>
<reference evidence="2 3" key="1">
    <citation type="submission" date="2007-07" db="EMBL/GenBank/DDBJ databases">
        <title>Complete sequence of chromosome of Xanthobacter autotrophicus Py2.</title>
        <authorList>
            <consortium name="US DOE Joint Genome Institute"/>
            <person name="Copeland A."/>
            <person name="Lucas S."/>
            <person name="Lapidus A."/>
            <person name="Barry K."/>
            <person name="Glavina del Rio T."/>
            <person name="Hammon N."/>
            <person name="Israni S."/>
            <person name="Dalin E."/>
            <person name="Tice H."/>
            <person name="Pitluck S."/>
            <person name="Sims D."/>
            <person name="Brettin T."/>
            <person name="Bruce D."/>
            <person name="Detter J.C."/>
            <person name="Han C."/>
            <person name="Tapia R."/>
            <person name="Brainard J."/>
            <person name="Schmutz J."/>
            <person name="Larimer F."/>
            <person name="Land M."/>
            <person name="Hauser L."/>
            <person name="Kyrpides N."/>
            <person name="Kim E."/>
            <person name="Ensigns S.A."/>
            <person name="Richardson P."/>
        </authorList>
    </citation>
    <scope>NUCLEOTIDE SEQUENCE [LARGE SCALE GENOMIC DNA]</scope>
    <source>
        <strain evidence="3">ATCC BAA-1158 / Py2</strain>
    </source>
</reference>
<dbReference type="EMBL" id="CP000781">
    <property type="protein sequence ID" value="ABS69673.1"/>
    <property type="molecule type" value="Genomic_DNA"/>
</dbReference>
<dbReference type="Gene3D" id="3.30.70.920">
    <property type="match status" value="1"/>
</dbReference>